<dbReference type="RefSeq" id="WP_141723949.1">
    <property type="nucleotide sequence ID" value="NZ_FMCT01000012.1"/>
</dbReference>
<protein>
    <submittedName>
        <fullName evidence="2">Uncharacterized protein</fullName>
    </submittedName>
</protein>
<sequence length="64" mass="6684">MTHPTPNQSRISPSGELAMFATATSVPIALFGVAFDVTPAIIGAAIGGTLLYSIAGFMRWMDGR</sequence>
<dbReference type="AlphaFoldDB" id="A0A1C5AC79"/>
<keyword evidence="1" id="KW-0812">Transmembrane</keyword>
<evidence type="ECO:0000313" key="2">
    <source>
        <dbReference type="EMBL" id="SCF42848.1"/>
    </source>
</evidence>
<reference evidence="3" key="1">
    <citation type="submission" date="2016-06" db="EMBL/GenBank/DDBJ databases">
        <authorList>
            <person name="Varghese N."/>
            <person name="Submissions Spin"/>
        </authorList>
    </citation>
    <scope>NUCLEOTIDE SEQUENCE [LARGE SCALE GENOMIC DNA]</scope>
    <source>
        <strain evidence="3">DSM 43168</strain>
    </source>
</reference>
<feature type="transmembrane region" description="Helical" evidence="1">
    <location>
        <begin position="17"/>
        <end position="35"/>
    </location>
</feature>
<evidence type="ECO:0000256" key="1">
    <source>
        <dbReference type="SAM" id="Phobius"/>
    </source>
</evidence>
<keyword evidence="1" id="KW-0472">Membrane</keyword>
<name>A0A1C5AC79_9ACTN</name>
<keyword evidence="1" id="KW-1133">Transmembrane helix</keyword>
<keyword evidence="3" id="KW-1185">Reference proteome</keyword>
<evidence type="ECO:0000313" key="3">
    <source>
        <dbReference type="Proteomes" id="UP000183585"/>
    </source>
</evidence>
<dbReference type="EMBL" id="FMCT01000012">
    <property type="protein sequence ID" value="SCF42848.1"/>
    <property type="molecule type" value="Genomic_DNA"/>
</dbReference>
<proteinExistence type="predicted"/>
<organism evidence="2 3">
    <name type="scientific">Micromonospora carbonacea</name>
    <dbReference type="NCBI Taxonomy" id="47853"/>
    <lineage>
        <taxon>Bacteria</taxon>
        <taxon>Bacillati</taxon>
        <taxon>Actinomycetota</taxon>
        <taxon>Actinomycetes</taxon>
        <taxon>Micromonosporales</taxon>
        <taxon>Micromonosporaceae</taxon>
        <taxon>Micromonospora</taxon>
    </lineage>
</organism>
<gene>
    <name evidence="2" type="ORF">GA0070563_112141</name>
</gene>
<feature type="transmembrane region" description="Helical" evidence="1">
    <location>
        <begin position="41"/>
        <end position="61"/>
    </location>
</feature>
<dbReference type="Proteomes" id="UP000183585">
    <property type="component" value="Unassembled WGS sequence"/>
</dbReference>
<accession>A0A1C5AC79</accession>